<reference evidence="1 2" key="1">
    <citation type="journal article" date="2020" name="Biotechnol. Biofuels">
        <title>New insights from the biogas microbiome by comprehensive genome-resolved metagenomics of nearly 1600 species originating from multiple anaerobic digesters.</title>
        <authorList>
            <person name="Campanaro S."/>
            <person name="Treu L."/>
            <person name="Rodriguez-R L.M."/>
            <person name="Kovalovszki A."/>
            <person name="Ziels R.M."/>
            <person name="Maus I."/>
            <person name="Zhu X."/>
            <person name="Kougias P.G."/>
            <person name="Basile A."/>
            <person name="Luo G."/>
            <person name="Schluter A."/>
            <person name="Konstantinidis K.T."/>
            <person name="Angelidaki I."/>
        </authorList>
    </citation>
    <scope>NUCLEOTIDE SEQUENCE [LARGE SCALE GENOMIC DNA]</scope>
    <source>
        <strain evidence="1">AS27yjCOA_65</strain>
    </source>
</reference>
<name>A0A7X9FPZ4_9DELT</name>
<dbReference type="EMBL" id="JAAZON010000124">
    <property type="protein sequence ID" value="NMC62151.1"/>
    <property type="molecule type" value="Genomic_DNA"/>
</dbReference>
<proteinExistence type="predicted"/>
<comment type="caution">
    <text evidence="1">The sequence shown here is derived from an EMBL/GenBank/DDBJ whole genome shotgun (WGS) entry which is preliminary data.</text>
</comment>
<gene>
    <name evidence="1" type="ORF">GYA55_03190</name>
</gene>
<protein>
    <submittedName>
        <fullName evidence="1">Uncharacterized protein</fullName>
    </submittedName>
</protein>
<accession>A0A7X9FPZ4</accession>
<organism evidence="1 2">
    <name type="scientific">SAR324 cluster bacterium</name>
    <dbReference type="NCBI Taxonomy" id="2024889"/>
    <lineage>
        <taxon>Bacteria</taxon>
        <taxon>Deltaproteobacteria</taxon>
        <taxon>SAR324 cluster</taxon>
    </lineage>
</organism>
<evidence type="ECO:0000313" key="2">
    <source>
        <dbReference type="Proteomes" id="UP000524246"/>
    </source>
</evidence>
<evidence type="ECO:0000313" key="1">
    <source>
        <dbReference type="EMBL" id="NMC62151.1"/>
    </source>
</evidence>
<sequence length="82" mass="9203">MAASILVIIPWLACLANDSITGSSQFLINRPLEISITEAIALAQAYVRERKVDLSEQHINSATLKYDEGKYATGEYWSIRWS</sequence>
<dbReference type="AlphaFoldDB" id="A0A7X9FPZ4"/>
<dbReference type="Proteomes" id="UP000524246">
    <property type="component" value="Unassembled WGS sequence"/>
</dbReference>